<evidence type="ECO:0000259" key="1">
    <source>
        <dbReference type="Pfam" id="PF16321"/>
    </source>
</evidence>
<organism evidence="2 3">
    <name type="scientific">Streptacidiphilus fuscans</name>
    <dbReference type="NCBI Taxonomy" id="2789292"/>
    <lineage>
        <taxon>Bacteria</taxon>
        <taxon>Bacillati</taxon>
        <taxon>Actinomycetota</taxon>
        <taxon>Actinomycetes</taxon>
        <taxon>Kitasatosporales</taxon>
        <taxon>Streptomycetaceae</taxon>
        <taxon>Streptacidiphilus</taxon>
    </lineage>
</organism>
<dbReference type="GO" id="GO:0043024">
    <property type="term" value="F:ribosomal small subunit binding"/>
    <property type="evidence" value="ECO:0007669"/>
    <property type="project" value="TreeGrafter"/>
</dbReference>
<keyword evidence="3" id="KW-1185">Reference proteome</keyword>
<comment type="caution">
    <text evidence="2">The sequence shown here is derived from an EMBL/GenBank/DDBJ whole genome shotgun (WGS) entry which is preliminary data.</text>
</comment>
<dbReference type="Gene3D" id="3.30.160.100">
    <property type="entry name" value="Ribosome hibernation promotion factor-like"/>
    <property type="match status" value="1"/>
</dbReference>
<dbReference type="InterPro" id="IPR038416">
    <property type="entry name" value="Ribosom_S30AE_C_sf"/>
</dbReference>
<dbReference type="InterPro" id="IPR050574">
    <property type="entry name" value="HPF/YfiA_ribosome-assoc"/>
</dbReference>
<dbReference type="InterPro" id="IPR036567">
    <property type="entry name" value="RHF-like"/>
</dbReference>
<accession>A0A931FC38</accession>
<dbReference type="Gene3D" id="3.30.505.50">
    <property type="entry name" value="Sigma 54 modulation/S30EA ribosomal protein, C-terminal domain"/>
    <property type="match status" value="2"/>
</dbReference>
<dbReference type="PANTHER" id="PTHR33231">
    <property type="entry name" value="30S RIBOSOMAL PROTEIN"/>
    <property type="match status" value="1"/>
</dbReference>
<protein>
    <submittedName>
        <fullName evidence="2">Sigma 54 modulation/S30EA ribosomal C-terminal domain-containing protein</fullName>
    </submittedName>
</protein>
<feature type="domain" description="Sigma 54 modulation/S30EA ribosomal protein C-terminal" evidence="1">
    <location>
        <begin position="142"/>
        <end position="196"/>
    </location>
</feature>
<dbReference type="Proteomes" id="UP000657385">
    <property type="component" value="Unassembled WGS sequence"/>
</dbReference>
<dbReference type="SUPFAM" id="SSF69754">
    <property type="entry name" value="Ribosome binding protein Y (YfiA homologue)"/>
    <property type="match status" value="1"/>
</dbReference>
<sequence>MTTDVPTGLSPDLQVTVLGGELSPATTELARATVQQLLDDTGEHARAADVRLSRTRQAVGRPAMAEAVLAVEGGIVRAQVAADTMAEAIAVLRSRLDIQLSRMEWARSGHTAPDSDRSGITDWRQGVEPLRRPTRVQLPADQRVISRHKDVALVRESTDQAAFTLETMDFDFHLFTESGSGQDSVLYRFGPGPFRLAQLVPDPEGLVPPTVQVTVLKSPAPVLTVGQAKASLDASDHPFLFFADPASGRGAVLYARYDGHYGLISPAGSGIGEGGSEVAEEAPEPTAAEPATLDDRVARLETGMQALGDALLELVAGLEETPGGPPDPQRVRRGVRQAHEALLGAGLVRGVRPSSS</sequence>
<dbReference type="GO" id="GO:0022627">
    <property type="term" value="C:cytosolic small ribosomal subunit"/>
    <property type="evidence" value="ECO:0007669"/>
    <property type="project" value="TreeGrafter"/>
</dbReference>
<dbReference type="GO" id="GO:0045900">
    <property type="term" value="P:negative regulation of translational elongation"/>
    <property type="evidence" value="ECO:0007669"/>
    <property type="project" value="TreeGrafter"/>
</dbReference>
<evidence type="ECO:0000313" key="2">
    <source>
        <dbReference type="EMBL" id="MBF9069317.1"/>
    </source>
</evidence>
<dbReference type="RefSeq" id="WP_196194465.1">
    <property type="nucleotide sequence ID" value="NZ_JADPRT010000005.1"/>
</dbReference>
<dbReference type="EMBL" id="JADPRT010000005">
    <property type="protein sequence ID" value="MBF9069317.1"/>
    <property type="molecule type" value="Genomic_DNA"/>
</dbReference>
<dbReference type="InterPro" id="IPR032528">
    <property type="entry name" value="Ribosom_S30AE_C"/>
</dbReference>
<proteinExistence type="predicted"/>
<dbReference type="PANTHER" id="PTHR33231:SF1">
    <property type="entry name" value="30S RIBOSOMAL PROTEIN"/>
    <property type="match status" value="1"/>
</dbReference>
<evidence type="ECO:0000313" key="3">
    <source>
        <dbReference type="Proteomes" id="UP000657385"/>
    </source>
</evidence>
<dbReference type="AlphaFoldDB" id="A0A931FC38"/>
<reference evidence="2" key="1">
    <citation type="submission" date="2020-11" db="EMBL/GenBank/DDBJ databases">
        <title>Isolation and identification of active actinomycetes.</title>
        <authorList>
            <person name="Yu B."/>
        </authorList>
    </citation>
    <scope>NUCLEOTIDE SEQUENCE</scope>
    <source>
        <strain evidence="2">NEAU-YB345</strain>
    </source>
</reference>
<gene>
    <name evidence="2" type="ORF">I2501_14930</name>
</gene>
<dbReference type="Pfam" id="PF16321">
    <property type="entry name" value="Ribosom_S30AE_C"/>
    <property type="match status" value="2"/>
</dbReference>
<name>A0A931FC38_9ACTN</name>
<feature type="domain" description="Sigma 54 modulation/S30EA ribosomal protein C-terminal" evidence="1">
    <location>
        <begin position="219"/>
        <end position="263"/>
    </location>
</feature>